<dbReference type="InParanoid" id="A0C2U4"/>
<protein>
    <recommendedName>
        <fullName evidence="3">Cyclin-like domain-containing protein</fullName>
    </recommendedName>
</protein>
<feature type="coiled-coil region" evidence="2">
    <location>
        <begin position="118"/>
        <end position="145"/>
    </location>
</feature>
<dbReference type="Proteomes" id="UP000000600">
    <property type="component" value="Unassembled WGS sequence"/>
</dbReference>
<dbReference type="SUPFAM" id="SSF47954">
    <property type="entry name" value="Cyclin-like"/>
    <property type="match status" value="1"/>
</dbReference>
<dbReference type="CDD" id="cd20529">
    <property type="entry name" value="CYCLIN_CCNJ-like_rpt2"/>
    <property type="match status" value="1"/>
</dbReference>
<dbReference type="FunFam" id="1.10.472.10:FF:000165">
    <property type="entry name" value="Uncharacterized protein"/>
    <property type="match status" value="1"/>
</dbReference>
<dbReference type="Pfam" id="PF00134">
    <property type="entry name" value="Cyclin_N"/>
    <property type="match status" value="1"/>
</dbReference>
<dbReference type="InterPro" id="IPR006671">
    <property type="entry name" value="Cyclin_N"/>
</dbReference>
<dbReference type="GO" id="GO:0005634">
    <property type="term" value="C:nucleus"/>
    <property type="evidence" value="ECO:0000318"/>
    <property type="project" value="GO_Central"/>
</dbReference>
<feature type="domain" description="Cyclin-like" evidence="3">
    <location>
        <begin position="366"/>
        <end position="459"/>
    </location>
</feature>
<organism evidence="4 5">
    <name type="scientific">Paramecium tetraurelia</name>
    <dbReference type="NCBI Taxonomy" id="5888"/>
    <lineage>
        <taxon>Eukaryota</taxon>
        <taxon>Sar</taxon>
        <taxon>Alveolata</taxon>
        <taxon>Ciliophora</taxon>
        <taxon>Intramacronucleata</taxon>
        <taxon>Oligohymenophorea</taxon>
        <taxon>Peniculida</taxon>
        <taxon>Parameciidae</taxon>
        <taxon>Paramecium</taxon>
    </lineage>
</organism>
<dbReference type="GO" id="GO:0000307">
    <property type="term" value="C:cyclin-dependent protein kinase holoenzyme complex"/>
    <property type="evidence" value="ECO:0000318"/>
    <property type="project" value="GO_Central"/>
</dbReference>
<evidence type="ECO:0000259" key="3">
    <source>
        <dbReference type="SMART" id="SM00385"/>
    </source>
</evidence>
<dbReference type="PANTHER" id="PTHR10177">
    <property type="entry name" value="CYCLINS"/>
    <property type="match status" value="1"/>
</dbReference>
<keyword evidence="1" id="KW-0195">Cyclin</keyword>
<dbReference type="SMART" id="SM00385">
    <property type="entry name" value="CYCLIN"/>
    <property type="match status" value="1"/>
</dbReference>
<keyword evidence="2" id="KW-0175">Coiled coil</keyword>
<dbReference type="Gene3D" id="1.10.472.10">
    <property type="entry name" value="Cyclin-like"/>
    <property type="match status" value="1"/>
</dbReference>
<evidence type="ECO:0000256" key="2">
    <source>
        <dbReference type="SAM" id="Coils"/>
    </source>
</evidence>
<dbReference type="GO" id="GO:0000082">
    <property type="term" value="P:G1/S transition of mitotic cell cycle"/>
    <property type="evidence" value="ECO:0000318"/>
    <property type="project" value="GO_Central"/>
</dbReference>
<dbReference type="InterPro" id="IPR039361">
    <property type="entry name" value="Cyclin"/>
</dbReference>
<dbReference type="InterPro" id="IPR013763">
    <property type="entry name" value="Cyclin-like_dom"/>
</dbReference>
<dbReference type="GeneID" id="5018293"/>
<dbReference type="OrthoDB" id="285802at2759"/>
<dbReference type="OMA" id="TREYKFA"/>
<reference evidence="4 5" key="1">
    <citation type="journal article" date="2006" name="Nature">
        <title>Global trends of whole-genome duplications revealed by the ciliate Paramecium tetraurelia.</title>
        <authorList>
            <consortium name="Genoscope"/>
            <person name="Aury J.-M."/>
            <person name="Jaillon O."/>
            <person name="Duret L."/>
            <person name="Noel B."/>
            <person name="Jubin C."/>
            <person name="Porcel B.M."/>
            <person name="Segurens B."/>
            <person name="Daubin V."/>
            <person name="Anthouard V."/>
            <person name="Aiach N."/>
            <person name="Arnaiz O."/>
            <person name="Billaut A."/>
            <person name="Beisson J."/>
            <person name="Blanc I."/>
            <person name="Bouhouche K."/>
            <person name="Camara F."/>
            <person name="Duharcourt S."/>
            <person name="Guigo R."/>
            <person name="Gogendeau D."/>
            <person name="Katinka M."/>
            <person name="Keller A.-M."/>
            <person name="Kissmehl R."/>
            <person name="Klotz C."/>
            <person name="Koll F."/>
            <person name="Le Moue A."/>
            <person name="Lepere C."/>
            <person name="Malinsky S."/>
            <person name="Nowacki M."/>
            <person name="Nowak J.K."/>
            <person name="Plattner H."/>
            <person name="Poulain J."/>
            <person name="Ruiz F."/>
            <person name="Serrano V."/>
            <person name="Zagulski M."/>
            <person name="Dessen P."/>
            <person name="Betermier M."/>
            <person name="Weissenbach J."/>
            <person name="Scarpelli C."/>
            <person name="Schachter V."/>
            <person name="Sperling L."/>
            <person name="Meyer E."/>
            <person name="Cohen J."/>
            <person name="Wincker P."/>
        </authorList>
    </citation>
    <scope>NUCLEOTIDE SEQUENCE [LARGE SCALE GENOMIC DNA]</scope>
    <source>
        <strain evidence="4 5">Stock d4-2</strain>
    </source>
</reference>
<dbReference type="AlphaFoldDB" id="A0C2U4"/>
<dbReference type="KEGG" id="ptm:GSPATT00034589001"/>
<dbReference type="InterPro" id="IPR036915">
    <property type="entry name" value="Cyclin-like_sf"/>
</dbReference>
<evidence type="ECO:0000313" key="5">
    <source>
        <dbReference type="Proteomes" id="UP000000600"/>
    </source>
</evidence>
<gene>
    <name evidence="4" type="ORF">GSPATT00034589001</name>
</gene>
<comment type="similarity">
    <text evidence="1">Belongs to the cyclin family.</text>
</comment>
<evidence type="ECO:0000256" key="1">
    <source>
        <dbReference type="RuleBase" id="RU000383"/>
    </source>
</evidence>
<keyword evidence="5" id="KW-1185">Reference proteome</keyword>
<dbReference type="GO" id="GO:0005737">
    <property type="term" value="C:cytoplasm"/>
    <property type="evidence" value="ECO:0000318"/>
    <property type="project" value="GO_Central"/>
</dbReference>
<dbReference type="EMBL" id="CT868036">
    <property type="protein sequence ID" value="CAK65111.1"/>
    <property type="molecule type" value="Genomic_DNA"/>
</dbReference>
<dbReference type="GO" id="GO:0016538">
    <property type="term" value="F:cyclin-dependent protein serine/threonine kinase regulator activity"/>
    <property type="evidence" value="ECO:0000318"/>
    <property type="project" value="GO_Central"/>
</dbReference>
<proteinExistence type="inferred from homology"/>
<dbReference type="RefSeq" id="XP_001432508.1">
    <property type="nucleotide sequence ID" value="XM_001432471.1"/>
</dbReference>
<evidence type="ECO:0000313" key="4">
    <source>
        <dbReference type="EMBL" id="CAK65111.1"/>
    </source>
</evidence>
<accession>A0C2U4</accession>
<name>A0C2U4_PARTE</name>
<dbReference type="HOGENOM" id="CLU_378783_0_0_1"/>
<sequence>MQQQQILPPYTLTLKELLSRPNLVVVSEEGMRFRTEIREDTRSASPIPKKESNKTLRMDKSKEFTSGALRIGNSSFYQGRQKDPLLNSSHLKAQIQKPYDQKLMEKLTSKILRAETPIQTISNRLQELYNEFDKNNKRITRFEETIDQSNKEATLAVIESKLGKLHENYQIELKKREWTQKHIQEVLRQQKLYNQRQNELYDSNFERPRNKEIEESYYKDPKYLQRKQIRLRDYQKYKYEVENTGNCSQQLENFSPEKKSDQFDIILLLNIYQKFNVYMSQLEPFEHHYSHQYQEVFGCCHQNRNYYSDKVICKECGIFLNNPNTRVYKTLKMKFSAFFNPIKVLQNILSEGFPKEPIKQRQQIIEFILQASERLNLTLNTSFLAINYIDEYLSKVSINENQTYLFVATALMLAAKAQELDERVPFISKLKRYASMTNHPEISQYSTREYKFAERSLIQTMEWKLQRVTLLDRIEAILSFGVIDDDDSLGQQQQQKENKESSHQQHVKLRDLQENQILLYVKEVENKYADVALQIIRDDHLYFGTDQTILALSCVAYLRKKAGLLNIWSQQLQCLTGISAQKVSSSVSQIMTLIAKSKSFKTITNLQLTPQEIYFQPLMPNNTLTTISTNHLNNRPFPFETKRQSYGDIMMQSSKLKIPLYQSQSTVQIADIQKQNHLFKHTNFTTATNYTYLNENPVTHIVQQFAIPQSQELDKKYEQVHKVSGSMFRPVQ</sequence>